<dbReference type="AlphaFoldDB" id="A0A9P6HIG3"/>
<keyword evidence="6" id="KW-0963">Cytoplasm</keyword>
<feature type="domain" description="PAP-associated" evidence="11">
    <location>
        <begin position="664"/>
        <end position="705"/>
    </location>
</feature>
<evidence type="ECO:0000256" key="8">
    <source>
        <dbReference type="ARBA" id="ARBA00022723"/>
    </source>
</evidence>
<evidence type="ECO:0000256" key="7">
    <source>
        <dbReference type="ARBA" id="ARBA00022679"/>
    </source>
</evidence>
<reference evidence="13" key="1">
    <citation type="journal article" date="2020" name="Nat. Commun.">
        <title>Large-scale genome sequencing of mycorrhizal fungi provides insights into the early evolution of symbiotic traits.</title>
        <authorList>
            <person name="Miyauchi S."/>
            <person name="Kiss E."/>
            <person name="Kuo A."/>
            <person name="Drula E."/>
            <person name="Kohler A."/>
            <person name="Sanchez-Garcia M."/>
            <person name="Morin E."/>
            <person name="Andreopoulos B."/>
            <person name="Barry K.W."/>
            <person name="Bonito G."/>
            <person name="Buee M."/>
            <person name="Carver A."/>
            <person name="Chen C."/>
            <person name="Cichocki N."/>
            <person name="Clum A."/>
            <person name="Culley D."/>
            <person name="Crous P.W."/>
            <person name="Fauchery L."/>
            <person name="Girlanda M."/>
            <person name="Hayes R.D."/>
            <person name="Keri Z."/>
            <person name="LaButti K."/>
            <person name="Lipzen A."/>
            <person name="Lombard V."/>
            <person name="Magnuson J."/>
            <person name="Maillard F."/>
            <person name="Murat C."/>
            <person name="Nolan M."/>
            <person name="Ohm R.A."/>
            <person name="Pangilinan J."/>
            <person name="Pereira M.F."/>
            <person name="Perotto S."/>
            <person name="Peter M."/>
            <person name="Pfister S."/>
            <person name="Riley R."/>
            <person name="Sitrit Y."/>
            <person name="Stielow J.B."/>
            <person name="Szollosi G."/>
            <person name="Zifcakova L."/>
            <person name="Stursova M."/>
            <person name="Spatafora J.W."/>
            <person name="Tedersoo L."/>
            <person name="Vaario L.M."/>
            <person name="Yamada A."/>
            <person name="Yan M."/>
            <person name="Wang P."/>
            <person name="Xu J."/>
            <person name="Bruns T."/>
            <person name="Baldrian P."/>
            <person name="Vilgalys R."/>
            <person name="Dunand C."/>
            <person name="Henrissat B."/>
            <person name="Grigoriev I.V."/>
            <person name="Hibbett D."/>
            <person name="Nagy L.G."/>
            <person name="Martin F.M."/>
        </authorList>
    </citation>
    <scope>NUCLEOTIDE SEQUENCE</scope>
    <source>
        <strain evidence="13">UH-Tt-Lm1</strain>
    </source>
</reference>
<dbReference type="Pfam" id="PF22600">
    <property type="entry name" value="MTPAP-like_central"/>
    <property type="match status" value="1"/>
</dbReference>
<evidence type="ECO:0000313" key="14">
    <source>
        <dbReference type="Proteomes" id="UP000736335"/>
    </source>
</evidence>
<evidence type="ECO:0000256" key="9">
    <source>
        <dbReference type="ARBA" id="ARBA00022842"/>
    </source>
</evidence>
<comment type="similarity">
    <text evidence="4">Belongs to the DNA polymerase type-B-like family.</text>
</comment>
<keyword evidence="14" id="KW-1185">Reference proteome</keyword>
<dbReference type="Pfam" id="PF03828">
    <property type="entry name" value="PAP_assoc"/>
    <property type="match status" value="1"/>
</dbReference>
<comment type="cofactor">
    <cofactor evidence="1">
        <name>Mn(2+)</name>
        <dbReference type="ChEBI" id="CHEBI:29035"/>
    </cofactor>
</comment>
<dbReference type="InterPro" id="IPR054708">
    <property type="entry name" value="MTPAP-like_central"/>
</dbReference>
<evidence type="ECO:0000259" key="11">
    <source>
        <dbReference type="Pfam" id="PF03828"/>
    </source>
</evidence>
<sequence length="764" mass="86227">MNRSLKPDHSPDIRLFLDHFKPSEAVVQARHELLGHLVEVVGERFGSGFDVEYVGLGRYARNIKQAPFEVAIIDIQSELGTVGRDYTSDLPDIYCPLTVARALAKEGFHGYISNHSLSRTTTRKFSAAKEYFRPQTEDIKDQDWLWLNRRGLVYPERLHIEHPIAFDLILPGPATVPLVRMLEKYSELSPAFRDLVSISYLWCHSLGMNEISPTCLALLFVSFLQETAGAPGITFPTSGISDYNSKQYHLSKTGCKWAVHEISLGNGQWEDEVVALETDFSITKSAEYTEPDKSRLLRNFMNYLNRISKNHKASVVSVGTRKKIPRDLAPYLGSTVESLPDLLSKLADIPYASMQLPQLWKIHPLVVQDPFMYTHNHAEFVSVHTVDTLAHNSQVATGKIDAGRSLIEILGIETSGPADALQRLILPDEMNPTRPHVIRARSATIRKVQDMVLRSYGNRYRVELFGSTAYGVDTPTSDLDLVIVDLNRMDGFSPSLDLTKLPFIYNVRNVARALQRAGLENVLPIPSANVPIVKFKDPSTGLECDINVNDQLGFINTSLMKHYVSLQPVLIPLLRLIKRWAKSTGLNYPSKRPASFSSYALTLMTIAWFQSLGWLPNLQDNVSTKGVSPTDHFWVKNRKGERFRCDTRFEKVEDWSVHTGKSAGELFFEWLGFWGWKFDYDESIACIRRGGIVPRKGKSALQKPNPVASTSKQIEEKGLLNDEQDEEVDEDVMPDESFDADWSKNIMCVADPFIVAKVRILRSQ</sequence>
<dbReference type="GO" id="GO:1990817">
    <property type="term" value="F:poly(A) RNA polymerase activity"/>
    <property type="evidence" value="ECO:0007669"/>
    <property type="project" value="UniProtKB-EC"/>
</dbReference>
<dbReference type="EC" id="2.7.7.19" evidence="5"/>
<dbReference type="SUPFAM" id="SSF81631">
    <property type="entry name" value="PAP/OAS1 substrate-binding domain"/>
    <property type="match status" value="1"/>
</dbReference>
<protein>
    <recommendedName>
        <fullName evidence="5">polynucleotide adenylyltransferase</fullName>
        <ecNumber evidence="5">2.7.7.19</ecNumber>
    </recommendedName>
</protein>
<evidence type="ECO:0000256" key="1">
    <source>
        <dbReference type="ARBA" id="ARBA00001936"/>
    </source>
</evidence>
<dbReference type="Gene3D" id="3.30.460.10">
    <property type="entry name" value="Beta Polymerase, domain 2"/>
    <property type="match status" value="1"/>
</dbReference>
<dbReference type="GO" id="GO:0010605">
    <property type="term" value="P:negative regulation of macromolecule metabolic process"/>
    <property type="evidence" value="ECO:0007669"/>
    <property type="project" value="UniProtKB-ARBA"/>
</dbReference>
<comment type="subcellular location">
    <subcellularLocation>
        <location evidence="3">Cytoplasm</location>
    </subcellularLocation>
</comment>
<comment type="caution">
    <text evidence="13">The sequence shown here is derived from an EMBL/GenBank/DDBJ whole genome shotgun (WGS) entry which is preliminary data.</text>
</comment>
<dbReference type="InterPro" id="IPR002058">
    <property type="entry name" value="PAP_assoc"/>
</dbReference>
<feature type="region of interest" description="Disordered" evidence="10">
    <location>
        <begin position="697"/>
        <end position="730"/>
    </location>
</feature>
<evidence type="ECO:0000256" key="6">
    <source>
        <dbReference type="ARBA" id="ARBA00022490"/>
    </source>
</evidence>
<keyword evidence="8" id="KW-0479">Metal-binding</keyword>
<comment type="cofactor">
    <cofactor evidence="2">
        <name>Mg(2+)</name>
        <dbReference type="ChEBI" id="CHEBI:18420"/>
    </cofactor>
</comment>
<dbReference type="PANTHER" id="PTHR12271">
    <property type="entry name" value="POLY A POLYMERASE CID PAP -RELATED"/>
    <property type="match status" value="1"/>
</dbReference>
<dbReference type="Gene3D" id="1.10.1410.10">
    <property type="match status" value="2"/>
</dbReference>
<dbReference type="GO" id="GO:0046872">
    <property type="term" value="F:metal ion binding"/>
    <property type="evidence" value="ECO:0007669"/>
    <property type="project" value="UniProtKB-KW"/>
</dbReference>
<evidence type="ECO:0000259" key="12">
    <source>
        <dbReference type="Pfam" id="PF22600"/>
    </source>
</evidence>
<keyword evidence="7" id="KW-0808">Transferase</keyword>
<dbReference type="InterPro" id="IPR043519">
    <property type="entry name" value="NT_sf"/>
</dbReference>
<evidence type="ECO:0000256" key="3">
    <source>
        <dbReference type="ARBA" id="ARBA00004496"/>
    </source>
</evidence>
<dbReference type="GO" id="GO:0005737">
    <property type="term" value="C:cytoplasm"/>
    <property type="evidence" value="ECO:0007669"/>
    <property type="project" value="UniProtKB-SubCell"/>
</dbReference>
<dbReference type="Proteomes" id="UP000736335">
    <property type="component" value="Unassembled WGS sequence"/>
</dbReference>
<name>A0A9P6HIG3_9AGAM</name>
<evidence type="ECO:0000256" key="4">
    <source>
        <dbReference type="ARBA" id="ARBA00008593"/>
    </source>
</evidence>
<keyword evidence="9" id="KW-0460">Magnesium</keyword>
<feature type="domain" description="Poly(A) RNA polymerase mitochondrial-like central palm" evidence="12">
    <location>
        <begin position="436"/>
        <end position="564"/>
    </location>
</feature>
<dbReference type="CDD" id="cd05402">
    <property type="entry name" value="NT_PAP_TUTase"/>
    <property type="match status" value="1"/>
</dbReference>
<dbReference type="GO" id="GO:0031123">
    <property type="term" value="P:RNA 3'-end processing"/>
    <property type="evidence" value="ECO:0007669"/>
    <property type="project" value="TreeGrafter"/>
</dbReference>
<dbReference type="OrthoDB" id="2274644at2759"/>
<evidence type="ECO:0000256" key="5">
    <source>
        <dbReference type="ARBA" id="ARBA00012388"/>
    </source>
</evidence>
<proteinExistence type="inferred from homology"/>
<dbReference type="EMBL" id="WIUZ02000004">
    <property type="protein sequence ID" value="KAF9787799.1"/>
    <property type="molecule type" value="Genomic_DNA"/>
</dbReference>
<evidence type="ECO:0000256" key="10">
    <source>
        <dbReference type="SAM" id="MobiDB-lite"/>
    </source>
</evidence>
<dbReference type="PANTHER" id="PTHR12271:SF40">
    <property type="entry name" value="POLY(A) RNA POLYMERASE GLD2"/>
    <property type="match status" value="1"/>
</dbReference>
<gene>
    <name evidence="13" type="ORF">BJ322DRAFT_1045322</name>
</gene>
<organism evidence="13 14">
    <name type="scientific">Thelephora terrestris</name>
    <dbReference type="NCBI Taxonomy" id="56493"/>
    <lineage>
        <taxon>Eukaryota</taxon>
        <taxon>Fungi</taxon>
        <taxon>Dikarya</taxon>
        <taxon>Basidiomycota</taxon>
        <taxon>Agaricomycotina</taxon>
        <taxon>Agaricomycetes</taxon>
        <taxon>Thelephorales</taxon>
        <taxon>Thelephoraceae</taxon>
        <taxon>Thelephora</taxon>
    </lineage>
</organism>
<dbReference type="SUPFAM" id="SSF81301">
    <property type="entry name" value="Nucleotidyltransferase"/>
    <property type="match status" value="1"/>
</dbReference>
<evidence type="ECO:0000313" key="13">
    <source>
        <dbReference type="EMBL" id="KAF9787799.1"/>
    </source>
</evidence>
<evidence type="ECO:0000256" key="2">
    <source>
        <dbReference type="ARBA" id="ARBA00001946"/>
    </source>
</evidence>
<reference evidence="13" key="2">
    <citation type="submission" date="2020-11" db="EMBL/GenBank/DDBJ databases">
        <authorList>
            <consortium name="DOE Joint Genome Institute"/>
            <person name="Kuo A."/>
            <person name="Miyauchi S."/>
            <person name="Kiss E."/>
            <person name="Drula E."/>
            <person name="Kohler A."/>
            <person name="Sanchez-Garcia M."/>
            <person name="Andreopoulos B."/>
            <person name="Barry K.W."/>
            <person name="Bonito G."/>
            <person name="Buee M."/>
            <person name="Carver A."/>
            <person name="Chen C."/>
            <person name="Cichocki N."/>
            <person name="Clum A."/>
            <person name="Culley D."/>
            <person name="Crous P.W."/>
            <person name="Fauchery L."/>
            <person name="Girlanda M."/>
            <person name="Hayes R."/>
            <person name="Keri Z."/>
            <person name="Labutti K."/>
            <person name="Lipzen A."/>
            <person name="Lombard V."/>
            <person name="Magnuson J."/>
            <person name="Maillard F."/>
            <person name="Morin E."/>
            <person name="Murat C."/>
            <person name="Nolan M."/>
            <person name="Ohm R."/>
            <person name="Pangilinan J."/>
            <person name="Pereira M."/>
            <person name="Perotto S."/>
            <person name="Peter M."/>
            <person name="Riley R."/>
            <person name="Sitrit Y."/>
            <person name="Stielow B."/>
            <person name="Szollosi G."/>
            <person name="Zifcakova L."/>
            <person name="Stursova M."/>
            <person name="Spatafora J.W."/>
            <person name="Tedersoo L."/>
            <person name="Vaario L.-M."/>
            <person name="Yamada A."/>
            <person name="Yan M."/>
            <person name="Wang P."/>
            <person name="Xu J."/>
            <person name="Bruns T."/>
            <person name="Baldrian P."/>
            <person name="Vilgalys R."/>
            <person name="Henrissat B."/>
            <person name="Grigoriev I.V."/>
            <person name="Hibbett D."/>
            <person name="Nagy L.G."/>
            <person name="Martin F.M."/>
        </authorList>
    </citation>
    <scope>NUCLEOTIDE SEQUENCE</scope>
    <source>
        <strain evidence="13">UH-Tt-Lm1</strain>
    </source>
</reference>
<accession>A0A9P6HIG3</accession>